<dbReference type="InterPro" id="IPR014721">
    <property type="entry name" value="Ribsml_uS5_D2-typ_fold_subgr"/>
</dbReference>
<dbReference type="SUPFAM" id="SSF54211">
    <property type="entry name" value="Ribosomal protein S5 domain 2-like"/>
    <property type="match status" value="1"/>
</dbReference>
<organism evidence="1 2">
    <name type="scientific">Nonlabens ulvanivorans</name>
    <name type="common">Persicivirga ulvanivorans</name>
    <dbReference type="NCBI Taxonomy" id="906888"/>
    <lineage>
        <taxon>Bacteria</taxon>
        <taxon>Pseudomonadati</taxon>
        <taxon>Bacteroidota</taxon>
        <taxon>Flavobacteriia</taxon>
        <taxon>Flavobacteriales</taxon>
        <taxon>Flavobacteriaceae</taxon>
        <taxon>Nonlabens</taxon>
    </lineage>
</organism>
<dbReference type="NCBIfam" id="NF040656">
    <property type="entry name" value="GHMP_GYDIA"/>
    <property type="match status" value="1"/>
</dbReference>
<dbReference type="Gene3D" id="3.30.230.10">
    <property type="match status" value="1"/>
</dbReference>
<evidence type="ECO:0008006" key="3">
    <source>
        <dbReference type="Google" id="ProtNLM"/>
    </source>
</evidence>
<dbReference type="Proteomes" id="UP000029226">
    <property type="component" value="Unassembled WGS sequence"/>
</dbReference>
<comment type="caution">
    <text evidence="1">The sequence shown here is derived from an EMBL/GenBank/DDBJ whole genome shotgun (WGS) entry which is preliminary data.</text>
</comment>
<name>A0A090QAF5_NONUL</name>
<evidence type="ECO:0000313" key="2">
    <source>
        <dbReference type="Proteomes" id="UP000029226"/>
    </source>
</evidence>
<dbReference type="InterPro" id="IPR020568">
    <property type="entry name" value="Ribosomal_Su5_D2-typ_SF"/>
</dbReference>
<gene>
    <name evidence="1" type="ORF">JCM19314_3243</name>
</gene>
<evidence type="ECO:0000313" key="1">
    <source>
        <dbReference type="EMBL" id="GAK99212.1"/>
    </source>
</evidence>
<dbReference type="InterPro" id="IPR047765">
    <property type="entry name" value="GHMP_GYDIA-like"/>
</dbReference>
<reference evidence="1 2" key="1">
    <citation type="journal article" date="2014" name="Genome Announc.">
        <title>Draft Genome Sequences of Marine Flavobacterium Nonlabens Strains NR17, NR24, NR27, NR32, NR33, and Ara13.</title>
        <authorList>
            <person name="Nakanishi M."/>
            <person name="Meirelles P."/>
            <person name="Suzuki R."/>
            <person name="Takatani N."/>
            <person name="Mino S."/>
            <person name="Suda W."/>
            <person name="Oshima K."/>
            <person name="Hattori M."/>
            <person name="Ohkuma M."/>
            <person name="Hosokawa M."/>
            <person name="Miyashita K."/>
            <person name="Thompson F.L."/>
            <person name="Niwa A."/>
            <person name="Sawabe T."/>
            <person name="Sawabe T."/>
        </authorList>
    </citation>
    <scope>NUCLEOTIDE SEQUENCE [LARGE SCALE GENOMIC DNA]</scope>
    <source>
        <strain evidence="2">JCM19314</strain>
    </source>
</reference>
<protein>
    <recommendedName>
        <fullName evidence="3">GHMP kinase</fullName>
    </recommendedName>
</protein>
<proteinExistence type="predicted"/>
<accession>A0A090QAF5</accession>
<dbReference type="EMBL" id="BBMM01000001">
    <property type="protein sequence ID" value="GAK99212.1"/>
    <property type="molecule type" value="Genomic_DNA"/>
</dbReference>
<sequence>MNKEVIKNKYSAHGKFVITGEYVVLDNVSALAMPLKLNQYLTINSRNDGQFAWKSYDHDGSLWFEATLDLNVLKNLDTFKSDNAVTVKLVEILRKAIELHPQALDKMADGFNAITTLDFNRKYGMGTSSTLISLIAQWLECDAYMLQFACFGGSGYDIACATENSRLIYNYNNGQPIVEPFDWNPTIMESIFFVYLNRKQNSRDSIARFDNSLITDELRKELDEMPQRFKDASNDLAHFNEVINRHEAIISSLIGLEPVKQKLFPDYTQAIKSLGGWGGGDFIMCTGDIEERAYFKSKGFEIVLEWDDVVSGN</sequence>
<dbReference type="AlphaFoldDB" id="A0A090QAF5"/>